<dbReference type="EMBL" id="FNVA01000006">
    <property type="protein sequence ID" value="SEG56023.1"/>
    <property type="molecule type" value="Genomic_DNA"/>
</dbReference>
<dbReference type="RefSeq" id="WP_103934387.1">
    <property type="nucleotide sequence ID" value="NZ_FNVA01000006.1"/>
</dbReference>
<accession>A0A1H6B5A0</accession>
<evidence type="ECO:0000313" key="2">
    <source>
        <dbReference type="Proteomes" id="UP000236728"/>
    </source>
</evidence>
<keyword evidence="2" id="KW-1185">Reference proteome</keyword>
<dbReference type="OrthoDB" id="5432268at2"/>
<proteinExistence type="predicted"/>
<dbReference type="Proteomes" id="UP000236728">
    <property type="component" value="Unassembled WGS sequence"/>
</dbReference>
<sequence>MFDLEKTLDAVYRLFKPQPLDHTVEGRHYKVLPTEYGLEIQGQIVPPAAPVVSLTSLSGFIDAYGAGVDGFSAEETAVHVVDHLTVQLVSLRADEYGRRKVYLQAVCDEVNPFPFDSYLQPETFLLKLESGFRPTDNVIALQKLASSLSSESSIKTQDNGLTQTIEIRQGAASHTEVPLPRRIPLLAYRTFREIDPVQSEFLVRLKAEPNKLPTIALLQVDADKWKHDTALVVKHWLVSQLPEKTVVIA</sequence>
<evidence type="ECO:0008006" key="3">
    <source>
        <dbReference type="Google" id="ProtNLM"/>
    </source>
</evidence>
<reference evidence="1 2" key="1">
    <citation type="submission" date="2016-10" db="EMBL/GenBank/DDBJ databases">
        <authorList>
            <person name="de Groot N.N."/>
        </authorList>
    </citation>
    <scope>NUCLEOTIDE SEQUENCE [LARGE SCALE GENOMIC DNA]</scope>
    <source>
        <strain evidence="1 2">DSM 22489</strain>
    </source>
</reference>
<gene>
    <name evidence="1" type="ORF">SAMN05421819_3539</name>
</gene>
<evidence type="ECO:0000313" key="1">
    <source>
        <dbReference type="EMBL" id="SEG56023.1"/>
    </source>
</evidence>
<protein>
    <recommendedName>
        <fullName evidence="3">TIGR04255 family protein</fullName>
    </recommendedName>
</protein>
<dbReference type="AlphaFoldDB" id="A0A1H6B5A0"/>
<organism evidence="1 2">
    <name type="scientific">Bryocella elongata</name>
    <dbReference type="NCBI Taxonomy" id="863522"/>
    <lineage>
        <taxon>Bacteria</taxon>
        <taxon>Pseudomonadati</taxon>
        <taxon>Acidobacteriota</taxon>
        <taxon>Terriglobia</taxon>
        <taxon>Terriglobales</taxon>
        <taxon>Acidobacteriaceae</taxon>
        <taxon>Bryocella</taxon>
    </lineage>
</organism>
<name>A0A1H6B5A0_9BACT</name>